<dbReference type="AlphaFoldDB" id="A0A1A8PAL4"/>
<reference evidence="1" key="1">
    <citation type="submission" date="2016-05" db="EMBL/GenBank/DDBJ databases">
        <authorList>
            <person name="Lavstsen T."/>
            <person name="Jespersen J.S."/>
        </authorList>
    </citation>
    <scope>NUCLEOTIDE SEQUENCE</scope>
    <source>
        <tissue evidence="1">Brain</tissue>
    </source>
</reference>
<gene>
    <name evidence="1" type="primary">Nfu_g_1_024194</name>
</gene>
<feature type="non-terminal residue" evidence="1">
    <location>
        <position position="74"/>
    </location>
</feature>
<accession>A0A1A8PAL4</accession>
<organism evidence="1">
    <name type="scientific">Nothobranchius rachovii</name>
    <name type="common">bluefin notho</name>
    <dbReference type="NCBI Taxonomy" id="451742"/>
    <lineage>
        <taxon>Eukaryota</taxon>
        <taxon>Metazoa</taxon>
        <taxon>Chordata</taxon>
        <taxon>Craniata</taxon>
        <taxon>Vertebrata</taxon>
        <taxon>Euteleostomi</taxon>
        <taxon>Actinopterygii</taxon>
        <taxon>Neopterygii</taxon>
        <taxon>Teleostei</taxon>
        <taxon>Neoteleostei</taxon>
        <taxon>Acanthomorphata</taxon>
        <taxon>Ovalentaria</taxon>
        <taxon>Atherinomorphae</taxon>
        <taxon>Cyprinodontiformes</taxon>
        <taxon>Nothobranchiidae</taxon>
        <taxon>Nothobranchius</taxon>
    </lineage>
</organism>
<feature type="non-terminal residue" evidence="1">
    <location>
        <position position="1"/>
    </location>
</feature>
<protein>
    <submittedName>
        <fullName evidence="1">Uncharacterized protein</fullName>
    </submittedName>
</protein>
<reference evidence="1" key="2">
    <citation type="submission" date="2016-06" db="EMBL/GenBank/DDBJ databases">
        <title>The genome of a short-lived fish provides insights into sex chromosome evolution and the genetic control of aging.</title>
        <authorList>
            <person name="Reichwald K."/>
            <person name="Felder M."/>
            <person name="Petzold A."/>
            <person name="Koch P."/>
            <person name="Groth M."/>
            <person name="Platzer M."/>
        </authorList>
    </citation>
    <scope>NUCLEOTIDE SEQUENCE</scope>
    <source>
        <tissue evidence="1">Brain</tissue>
    </source>
</reference>
<sequence>DNGGGTARAMLLDRNTSLLETGKTKPGVHLFVLSLVVHGCKKMPARFGQLYSSKQSSPMLAITFRWINKEFKCF</sequence>
<name>A0A1A8PAL4_9TELE</name>
<dbReference type="EMBL" id="HAEI01001884">
    <property type="protein sequence ID" value="SBR78047.1"/>
    <property type="molecule type" value="Transcribed_RNA"/>
</dbReference>
<evidence type="ECO:0000313" key="1">
    <source>
        <dbReference type="EMBL" id="SBR78047.1"/>
    </source>
</evidence>
<proteinExistence type="predicted"/>